<reference evidence="12 13" key="1">
    <citation type="journal article" date="2023" name="BMC Biol.">
        <title>The compact genome of the sponge Oopsacas minuta (Hexactinellida) is lacking key metazoan core genes.</title>
        <authorList>
            <person name="Santini S."/>
            <person name="Schenkelaars Q."/>
            <person name="Jourda C."/>
            <person name="Duchesne M."/>
            <person name="Belahbib H."/>
            <person name="Rocher C."/>
            <person name="Selva M."/>
            <person name="Riesgo A."/>
            <person name="Vervoort M."/>
            <person name="Leys S.P."/>
            <person name="Kodjabachian L."/>
            <person name="Le Bivic A."/>
            <person name="Borchiellini C."/>
            <person name="Claverie J.M."/>
            <person name="Renard E."/>
        </authorList>
    </citation>
    <scope>NUCLEOTIDE SEQUENCE [LARGE SCALE GENOMIC DNA]</scope>
    <source>
        <strain evidence="12">SPO-2</strain>
    </source>
</reference>
<evidence type="ECO:0000259" key="11">
    <source>
        <dbReference type="Pfam" id="PF23760"/>
    </source>
</evidence>
<dbReference type="GO" id="GO:0005634">
    <property type="term" value="C:nucleus"/>
    <property type="evidence" value="ECO:0007669"/>
    <property type="project" value="UniProtKB-SubCell"/>
</dbReference>
<feature type="repeat" description="WD" evidence="10">
    <location>
        <begin position="144"/>
        <end position="175"/>
    </location>
</feature>
<dbReference type="InterPro" id="IPR036322">
    <property type="entry name" value="WD40_repeat_dom_sf"/>
</dbReference>
<accession>A0AAV7KAW4</accession>
<dbReference type="GO" id="GO:0005737">
    <property type="term" value="C:cytoplasm"/>
    <property type="evidence" value="ECO:0007669"/>
    <property type="project" value="UniProtKB-SubCell"/>
</dbReference>
<protein>
    <submittedName>
        <fullName evidence="12">DDB1- and CUL4-associated factor 12</fullName>
    </submittedName>
</protein>
<dbReference type="Gene3D" id="2.130.10.10">
    <property type="entry name" value="YVTN repeat-like/Quinoprotein amine dehydrogenase"/>
    <property type="match status" value="2"/>
</dbReference>
<dbReference type="EMBL" id="JAKMXF010000111">
    <property type="protein sequence ID" value="KAI6657431.1"/>
    <property type="molecule type" value="Genomic_DNA"/>
</dbReference>
<keyword evidence="5 10" id="KW-0853">WD repeat</keyword>
<evidence type="ECO:0000256" key="7">
    <source>
        <dbReference type="ARBA" id="ARBA00022786"/>
    </source>
</evidence>
<evidence type="ECO:0000256" key="1">
    <source>
        <dbReference type="ARBA" id="ARBA00004123"/>
    </source>
</evidence>
<dbReference type="SMART" id="SM00320">
    <property type="entry name" value="WD40"/>
    <property type="match status" value="4"/>
</dbReference>
<dbReference type="Proteomes" id="UP001165289">
    <property type="component" value="Unassembled WGS sequence"/>
</dbReference>
<organism evidence="12 13">
    <name type="scientific">Oopsacas minuta</name>
    <dbReference type="NCBI Taxonomy" id="111878"/>
    <lineage>
        <taxon>Eukaryota</taxon>
        <taxon>Metazoa</taxon>
        <taxon>Porifera</taxon>
        <taxon>Hexactinellida</taxon>
        <taxon>Hexasterophora</taxon>
        <taxon>Lyssacinosida</taxon>
        <taxon>Leucopsacidae</taxon>
        <taxon>Oopsacas</taxon>
    </lineage>
</organism>
<dbReference type="PANTHER" id="PTHR19860:SF16">
    <property type="entry name" value="DDB1- AND CUL4-ASSOCIATED FACTOR 12"/>
    <property type="match status" value="1"/>
</dbReference>
<dbReference type="InterPro" id="IPR001680">
    <property type="entry name" value="WD40_rpt"/>
</dbReference>
<keyword evidence="8" id="KW-0539">Nucleus</keyword>
<comment type="subcellular location">
    <subcellularLocation>
        <location evidence="2">Cytoplasm</location>
    </subcellularLocation>
    <subcellularLocation>
        <location evidence="1">Nucleus</location>
    </subcellularLocation>
</comment>
<evidence type="ECO:0000313" key="12">
    <source>
        <dbReference type="EMBL" id="KAI6657431.1"/>
    </source>
</evidence>
<dbReference type="InterPro" id="IPR056151">
    <property type="entry name" value="Beta-prop_DCAF12"/>
</dbReference>
<name>A0AAV7KAW4_9METZ</name>
<dbReference type="SUPFAM" id="SSF50978">
    <property type="entry name" value="WD40 repeat-like"/>
    <property type="match status" value="1"/>
</dbReference>
<evidence type="ECO:0000256" key="9">
    <source>
        <dbReference type="ARBA" id="ARBA00038022"/>
    </source>
</evidence>
<keyword evidence="7" id="KW-0833">Ubl conjugation pathway</keyword>
<dbReference type="PROSITE" id="PS50082">
    <property type="entry name" value="WD_REPEATS_2"/>
    <property type="match status" value="1"/>
</dbReference>
<evidence type="ECO:0000256" key="2">
    <source>
        <dbReference type="ARBA" id="ARBA00004496"/>
    </source>
</evidence>
<sequence length="402" mass="45509">MASDWLTSRNFRNSTGISKSIQELAAKKNVSTLKEYCNDLGDSNKVFCSHWLDNRNILCGTKCNKLWLVDSETNYTYQIPTLFPSKRDDSGDSYQDQCSNSHLVSRGIHAIGINESNTCLAVSGGFPEDVAFYSLPDLSPLGLGVGHQEWIFSLTWLKNSVLITGANDGQMQLWDASQTFSNYNSIYSEHCPTIEPIASLENKPEDARDKIRSLVYSERLNALASLQTGYSRAALSLWDVELLKPIYRYDLSHCAENVCMKYNPEHNIFGIGSRQAVTLFDPREWPSSDNSKEVVSIDKSWGVRSIAYNEHILSIGTGRGNVYFFDLRAWRYLETDEGEHLALRTSEGWIRHDNNYYTFFNSIPKLPNAIYSHSYSPDNRKMYIAGGPLQLGLCGNYSSIWQ</sequence>
<dbReference type="GO" id="GO:0080008">
    <property type="term" value="C:Cul4-RING E3 ubiquitin ligase complex"/>
    <property type="evidence" value="ECO:0007669"/>
    <property type="project" value="TreeGrafter"/>
</dbReference>
<evidence type="ECO:0000256" key="8">
    <source>
        <dbReference type="ARBA" id="ARBA00023242"/>
    </source>
</evidence>
<keyword evidence="4" id="KW-0963">Cytoplasm</keyword>
<evidence type="ECO:0000256" key="6">
    <source>
        <dbReference type="ARBA" id="ARBA00022737"/>
    </source>
</evidence>
<evidence type="ECO:0000256" key="10">
    <source>
        <dbReference type="PROSITE-ProRule" id="PRU00221"/>
    </source>
</evidence>
<dbReference type="AlphaFoldDB" id="A0AAV7KAW4"/>
<dbReference type="PROSITE" id="PS50294">
    <property type="entry name" value="WD_REPEATS_REGION"/>
    <property type="match status" value="1"/>
</dbReference>
<evidence type="ECO:0000256" key="4">
    <source>
        <dbReference type="ARBA" id="ARBA00022490"/>
    </source>
</evidence>
<comment type="caution">
    <text evidence="12">The sequence shown here is derived from an EMBL/GenBank/DDBJ whole genome shotgun (WGS) entry which is preliminary data.</text>
</comment>
<comment type="pathway">
    <text evidence="3">Protein modification; protein ubiquitination.</text>
</comment>
<dbReference type="InterPro" id="IPR015943">
    <property type="entry name" value="WD40/YVTN_repeat-like_dom_sf"/>
</dbReference>
<comment type="similarity">
    <text evidence="9">Belongs to the WD repeat DCAF12 family.</text>
</comment>
<evidence type="ECO:0000313" key="13">
    <source>
        <dbReference type="Proteomes" id="UP001165289"/>
    </source>
</evidence>
<keyword evidence="6" id="KW-0677">Repeat</keyword>
<evidence type="ECO:0000256" key="5">
    <source>
        <dbReference type="ARBA" id="ARBA00022574"/>
    </source>
</evidence>
<dbReference type="PANTHER" id="PTHR19860">
    <property type="entry name" value="DDB1- AND CUL4-ASSOCIATED FACTOR 12-RELATED"/>
    <property type="match status" value="1"/>
</dbReference>
<dbReference type="Pfam" id="PF23760">
    <property type="entry name" value="Beta-prop_DCAF12"/>
    <property type="match status" value="1"/>
</dbReference>
<proteinExistence type="inferred from homology"/>
<keyword evidence="13" id="KW-1185">Reference proteome</keyword>
<gene>
    <name evidence="12" type="ORF">LOD99_177</name>
</gene>
<evidence type="ECO:0000256" key="3">
    <source>
        <dbReference type="ARBA" id="ARBA00004906"/>
    </source>
</evidence>
<feature type="domain" description="DDB1- and CUL4-associated factor 12 beta-propeller" evidence="11">
    <location>
        <begin position="33"/>
        <end position="401"/>
    </location>
</feature>
<dbReference type="InterPro" id="IPR051191">
    <property type="entry name" value="DCAF12"/>
</dbReference>